<organism evidence="13 15">
    <name type="scientific">Bursaphelenchus xylophilus</name>
    <name type="common">Pinewood nematode worm</name>
    <name type="synonym">Aphelenchoides xylophilus</name>
    <dbReference type="NCBI Taxonomy" id="6326"/>
    <lineage>
        <taxon>Eukaryota</taxon>
        <taxon>Metazoa</taxon>
        <taxon>Ecdysozoa</taxon>
        <taxon>Nematoda</taxon>
        <taxon>Chromadorea</taxon>
        <taxon>Rhabditida</taxon>
        <taxon>Tylenchina</taxon>
        <taxon>Tylenchomorpha</taxon>
        <taxon>Aphelenchoidea</taxon>
        <taxon>Aphelenchoididae</taxon>
        <taxon>Bursaphelenchus</taxon>
    </lineage>
</organism>
<dbReference type="EC" id="2.4.1.-" evidence="10"/>
<dbReference type="WBParaSite" id="BXY_1005900.1">
    <property type="protein sequence ID" value="BXY_1005900.1"/>
    <property type="gene ID" value="BXY_1005900"/>
</dbReference>
<dbReference type="EMBL" id="CAJFDI010000001">
    <property type="protein sequence ID" value="CAD5207778.1"/>
    <property type="molecule type" value="Genomic_DNA"/>
</dbReference>
<dbReference type="SMR" id="A0A1I7SAL2"/>
<dbReference type="EMBL" id="CAJFCV020000001">
    <property type="protein sequence ID" value="CAG9079237.1"/>
    <property type="molecule type" value="Genomic_DNA"/>
</dbReference>
<keyword evidence="6 10" id="KW-0735">Signal-anchor</keyword>
<evidence type="ECO:0000256" key="9">
    <source>
        <dbReference type="ARBA" id="ARBA00023136"/>
    </source>
</evidence>
<keyword evidence="8 10" id="KW-0333">Golgi apparatus</keyword>
<dbReference type="PANTHER" id="PTHR11214:SF314">
    <property type="entry name" value="HEXOSYLTRANSFERASE"/>
    <property type="match status" value="1"/>
</dbReference>
<dbReference type="Proteomes" id="UP000095284">
    <property type="component" value="Unplaced"/>
</dbReference>
<dbReference type="GO" id="GO:0000139">
    <property type="term" value="C:Golgi membrane"/>
    <property type="evidence" value="ECO:0007669"/>
    <property type="project" value="UniProtKB-SubCell"/>
</dbReference>
<dbReference type="OrthoDB" id="6355886at2759"/>
<evidence type="ECO:0000256" key="3">
    <source>
        <dbReference type="ARBA" id="ARBA00022676"/>
    </source>
</evidence>
<dbReference type="Gene3D" id="3.90.550.50">
    <property type="match status" value="1"/>
</dbReference>
<keyword evidence="9 10" id="KW-0472">Membrane</keyword>
<reference evidence="15" key="1">
    <citation type="submission" date="2016-11" db="UniProtKB">
        <authorList>
            <consortium name="WormBaseParasite"/>
        </authorList>
    </citation>
    <scope>IDENTIFICATION</scope>
</reference>
<dbReference type="GO" id="GO:0006493">
    <property type="term" value="P:protein O-linked glycosylation"/>
    <property type="evidence" value="ECO:0007669"/>
    <property type="project" value="TreeGrafter"/>
</dbReference>
<evidence type="ECO:0000313" key="14">
    <source>
        <dbReference type="Proteomes" id="UP000659654"/>
    </source>
</evidence>
<evidence type="ECO:0000313" key="15">
    <source>
        <dbReference type="WBParaSite" id="BXY_1005900.1"/>
    </source>
</evidence>
<keyword evidence="4" id="KW-0808">Transferase</keyword>
<reference evidence="12" key="2">
    <citation type="submission" date="2020-09" db="EMBL/GenBank/DDBJ databases">
        <authorList>
            <person name="Kikuchi T."/>
        </authorList>
    </citation>
    <scope>NUCLEOTIDE SEQUENCE</scope>
    <source>
        <strain evidence="12">Ka4C1</strain>
    </source>
</reference>
<gene>
    <name evidence="12" type="ORF">BXYJ_LOCUS95</name>
</gene>
<feature type="region of interest" description="Disordered" evidence="11">
    <location>
        <begin position="336"/>
        <end position="356"/>
    </location>
</feature>
<dbReference type="PANTHER" id="PTHR11214">
    <property type="entry name" value="BETA-1,3-N-ACETYLGLUCOSAMINYLTRANSFERASE"/>
    <property type="match status" value="1"/>
</dbReference>
<sequence length="356" mass="41515">MLASQRSYRIFCYVLCLSCLYILYRNSQLNPLNRRISKSADQLIKELLNFHYFNMTLKNFHLRYSMTAPKVKSCYNTTLFVAIMSTGDYLAHAQRAAMRETYLAKAPQLNINYKFFIGYRNDSRIDLVTREMEKYGDIVIIDAFDSYANNSIKWNAMYQYHQSFCSQSLFFMKIDDDVVVEFDRLFQWLALDFGGIITGLTDWLVCQRIQGVKPYRDKGNKWYVSEAEYPYHWYPVYCNGYTVIMPSQTVTKVHAEAKRHNFLRIDDVFFTGVTTEAIQVPIVDFQGVLHDFPLAQCLQNIPLPIVAATGHQLNQVYGQFFKLQLCDDLSEEYRKTPEANQTVIPPHVEEDTETSS</sequence>
<evidence type="ECO:0000256" key="1">
    <source>
        <dbReference type="ARBA" id="ARBA00004323"/>
    </source>
</evidence>
<evidence type="ECO:0000256" key="7">
    <source>
        <dbReference type="ARBA" id="ARBA00022989"/>
    </source>
</evidence>
<protein>
    <recommendedName>
        <fullName evidence="10">Hexosyltransferase</fullName>
        <ecNumber evidence="10">2.4.1.-</ecNumber>
    </recommendedName>
</protein>
<keyword evidence="14" id="KW-1185">Reference proteome</keyword>
<accession>A0A1I7SAL2</accession>
<evidence type="ECO:0000256" key="11">
    <source>
        <dbReference type="SAM" id="MobiDB-lite"/>
    </source>
</evidence>
<dbReference type="Pfam" id="PF01762">
    <property type="entry name" value="Galactosyl_T"/>
    <property type="match status" value="1"/>
</dbReference>
<evidence type="ECO:0000313" key="12">
    <source>
        <dbReference type="EMBL" id="CAD5207778.1"/>
    </source>
</evidence>
<feature type="transmembrane region" description="Helical" evidence="10">
    <location>
        <begin position="7"/>
        <end position="24"/>
    </location>
</feature>
<evidence type="ECO:0000256" key="2">
    <source>
        <dbReference type="ARBA" id="ARBA00008661"/>
    </source>
</evidence>
<dbReference type="Proteomes" id="UP000582659">
    <property type="component" value="Unassembled WGS sequence"/>
</dbReference>
<name>A0A1I7SAL2_BURXY</name>
<dbReference type="Proteomes" id="UP000659654">
    <property type="component" value="Unassembled WGS sequence"/>
</dbReference>
<evidence type="ECO:0000256" key="8">
    <source>
        <dbReference type="ARBA" id="ARBA00023034"/>
    </source>
</evidence>
<evidence type="ECO:0000256" key="5">
    <source>
        <dbReference type="ARBA" id="ARBA00022692"/>
    </source>
</evidence>
<dbReference type="AlphaFoldDB" id="A0A1I7SAL2"/>
<evidence type="ECO:0000256" key="4">
    <source>
        <dbReference type="ARBA" id="ARBA00022679"/>
    </source>
</evidence>
<comment type="subcellular location">
    <subcellularLocation>
        <location evidence="1 10">Golgi apparatus membrane</location>
        <topology evidence="1 10">Single-pass type II membrane protein</topology>
    </subcellularLocation>
</comment>
<dbReference type="GO" id="GO:0016758">
    <property type="term" value="F:hexosyltransferase activity"/>
    <property type="evidence" value="ECO:0007669"/>
    <property type="project" value="InterPro"/>
</dbReference>
<comment type="similarity">
    <text evidence="2 10">Belongs to the glycosyltransferase 31 family.</text>
</comment>
<evidence type="ECO:0000256" key="6">
    <source>
        <dbReference type="ARBA" id="ARBA00022968"/>
    </source>
</evidence>
<keyword evidence="5 10" id="KW-0812">Transmembrane</keyword>
<evidence type="ECO:0000256" key="10">
    <source>
        <dbReference type="RuleBase" id="RU363063"/>
    </source>
</evidence>
<keyword evidence="3 10" id="KW-0328">Glycosyltransferase</keyword>
<evidence type="ECO:0000313" key="13">
    <source>
        <dbReference type="Proteomes" id="UP000095284"/>
    </source>
</evidence>
<keyword evidence="7 10" id="KW-1133">Transmembrane helix</keyword>
<dbReference type="InterPro" id="IPR002659">
    <property type="entry name" value="Glyco_trans_31"/>
</dbReference>
<proteinExistence type="inferred from homology"/>